<proteinExistence type="inferred from homology"/>
<evidence type="ECO:0000256" key="3">
    <source>
        <dbReference type="ARBA" id="ARBA00022722"/>
    </source>
</evidence>
<comment type="similarity">
    <text evidence="5">Belongs to the YqgF HJR family.</text>
</comment>
<evidence type="ECO:0000313" key="7">
    <source>
        <dbReference type="EMBL" id="PLX15933.1"/>
    </source>
</evidence>
<dbReference type="EMBL" id="PKTG01000125">
    <property type="protein sequence ID" value="PLX15933.1"/>
    <property type="molecule type" value="Genomic_DNA"/>
</dbReference>
<dbReference type="EC" id="3.1.-.-" evidence="5"/>
<keyword evidence="1 5" id="KW-0963">Cytoplasm</keyword>
<evidence type="ECO:0000256" key="4">
    <source>
        <dbReference type="ARBA" id="ARBA00022801"/>
    </source>
</evidence>
<dbReference type="GO" id="GO:0004518">
    <property type="term" value="F:nuclease activity"/>
    <property type="evidence" value="ECO:0007669"/>
    <property type="project" value="UniProtKB-KW"/>
</dbReference>
<comment type="function">
    <text evidence="5">Could be a nuclease involved in processing of the 5'-end of pre-16S rRNA.</text>
</comment>
<keyword evidence="4 5" id="KW-0378">Hydrolase</keyword>
<evidence type="ECO:0000256" key="2">
    <source>
        <dbReference type="ARBA" id="ARBA00022517"/>
    </source>
</evidence>
<comment type="caution">
    <text evidence="7">The sequence shown here is derived from an EMBL/GenBank/DDBJ whole genome shotgun (WGS) entry which is preliminary data.</text>
</comment>
<dbReference type="SUPFAM" id="SSF53098">
    <property type="entry name" value="Ribonuclease H-like"/>
    <property type="match status" value="1"/>
</dbReference>
<protein>
    <recommendedName>
        <fullName evidence="5">Putative pre-16S rRNA nuclease</fullName>
        <ecNumber evidence="5">3.1.-.-</ecNumber>
    </recommendedName>
</protein>
<dbReference type="InterPro" id="IPR005227">
    <property type="entry name" value="YqgF"/>
</dbReference>
<dbReference type="GO" id="GO:0016788">
    <property type="term" value="F:hydrolase activity, acting on ester bonds"/>
    <property type="evidence" value="ECO:0007669"/>
    <property type="project" value="UniProtKB-UniRule"/>
</dbReference>
<dbReference type="PANTHER" id="PTHR33317">
    <property type="entry name" value="POLYNUCLEOTIDYL TRANSFERASE, RIBONUCLEASE H-LIKE SUPERFAMILY PROTEIN"/>
    <property type="match status" value="1"/>
</dbReference>
<evidence type="ECO:0000313" key="8">
    <source>
        <dbReference type="Proteomes" id="UP000234857"/>
    </source>
</evidence>
<gene>
    <name evidence="7" type="ORF">C0601_11785</name>
</gene>
<feature type="domain" description="YqgF/RNase H-like" evidence="6">
    <location>
        <begin position="1"/>
        <end position="98"/>
    </location>
</feature>
<organism evidence="7 8">
    <name type="scientific">Muiribacterium halophilum</name>
    <dbReference type="NCBI Taxonomy" id="2053465"/>
    <lineage>
        <taxon>Bacteria</taxon>
        <taxon>Candidatus Muiribacteriota</taxon>
        <taxon>Candidatus Muiribacteriia</taxon>
        <taxon>Candidatus Muiribacteriales</taxon>
        <taxon>Candidatus Muiribacteriaceae</taxon>
        <taxon>Candidatus Muiribacterium</taxon>
    </lineage>
</organism>
<dbReference type="PANTHER" id="PTHR33317:SF4">
    <property type="entry name" value="POLYNUCLEOTIDYL TRANSFERASE, RIBONUCLEASE H-LIKE SUPERFAMILY PROTEIN"/>
    <property type="match status" value="1"/>
</dbReference>
<dbReference type="AlphaFoldDB" id="A0A2N5ZB72"/>
<dbReference type="HAMAP" id="MF_00651">
    <property type="entry name" value="Nuclease_YqgF"/>
    <property type="match status" value="1"/>
</dbReference>
<dbReference type="Pfam" id="PF03652">
    <property type="entry name" value="RuvX"/>
    <property type="match status" value="1"/>
</dbReference>
<dbReference type="GO" id="GO:0005829">
    <property type="term" value="C:cytosol"/>
    <property type="evidence" value="ECO:0007669"/>
    <property type="project" value="TreeGrafter"/>
</dbReference>
<name>A0A2N5ZB72_MUIH1</name>
<comment type="subcellular location">
    <subcellularLocation>
        <location evidence="5">Cytoplasm</location>
    </subcellularLocation>
</comment>
<dbReference type="Gene3D" id="3.30.420.140">
    <property type="entry name" value="YqgF/RNase H-like domain"/>
    <property type="match status" value="1"/>
</dbReference>
<evidence type="ECO:0000259" key="6">
    <source>
        <dbReference type="SMART" id="SM00732"/>
    </source>
</evidence>
<dbReference type="Proteomes" id="UP000234857">
    <property type="component" value="Unassembled WGS sequence"/>
</dbReference>
<reference evidence="7 8" key="1">
    <citation type="submission" date="2017-11" db="EMBL/GenBank/DDBJ databases">
        <title>Genome-resolved metagenomics identifies genetic mobility, metabolic interactions, and unexpected diversity in perchlorate-reducing communities.</title>
        <authorList>
            <person name="Barnum T.P."/>
            <person name="Figueroa I.A."/>
            <person name="Carlstrom C.I."/>
            <person name="Lucas L.N."/>
            <person name="Engelbrektson A.L."/>
            <person name="Coates J.D."/>
        </authorList>
    </citation>
    <scope>NUCLEOTIDE SEQUENCE [LARGE SCALE GENOMIC DNA]</scope>
    <source>
        <strain evidence="7">BM706</strain>
    </source>
</reference>
<evidence type="ECO:0000256" key="1">
    <source>
        <dbReference type="ARBA" id="ARBA00022490"/>
    </source>
</evidence>
<dbReference type="InterPro" id="IPR037027">
    <property type="entry name" value="YqgF/RNaseH-like_dom_sf"/>
</dbReference>
<keyword evidence="2 5" id="KW-0690">Ribosome biogenesis</keyword>
<sequence length="137" mass="15505">MRIAALDYGLKRIGVAITDESGKFAAPFTTIKNESTIKKISNIVAENSVEKLVVGIPTDSMGRDTQQSKRIRKFYDKLKSALEIEVVLYDENYSTRDAYDELKKLGYSMKKSKQVVDEMAATLILKEYIRCIQDPNS</sequence>
<dbReference type="InterPro" id="IPR012337">
    <property type="entry name" value="RNaseH-like_sf"/>
</dbReference>
<evidence type="ECO:0000256" key="5">
    <source>
        <dbReference type="HAMAP-Rule" id="MF_00651"/>
    </source>
</evidence>
<keyword evidence="3 5" id="KW-0540">Nuclease</keyword>
<dbReference type="SMART" id="SM00732">
    <property type="entry name" value="YqgFc"/>
    <property type="match status" value="1"/>
</dbReference>
<dbReference type="InterPro" id="IPR006641">
    <property type="entry name" value="YqgF/RNaseH-like_dom"/>
</dbReference>
<accession>A0A2N5ZB72</accession>
<dbReference type="NCBIfam" id="TIGR00250">
    <property type="entry name" value="RNAse_H_YqgF"/>
    <property type="match status" value="1"/>
</dbReference>
<dbReference type="GO" id="GO:0000967">
    <property type="term" value="P:rRNA 5'-end processing"/>
    <property type="evidence" value="ECO:0007669"/>
    <property type="project" value="UniProtKB-UniRule"/>
</dbReference>
<dbReference type="CDD" id="cd16964">
    <property type="entry name" value="YqgF"/>
    <property type="match status" value="1"/>
</dbReference>